<evidence type="ECO:0000313" key="2">
    <source>
        <dbReference type="EMBL" id="ODM16939.1"/>
    </source>
</evidence>
<dbReference type="VEuPathDB" id="FungiDB:SI65_07904"/>
<feature type="compositionally biased region" description="Low complexity" evidence="1">
    <location>
        <begin position="38"/>
        <end position="57"/>
    </location>
</feature>
<feature type="region of interest" description="Disordered" evidence="1">
    <location>
        <begin position="1"/>
        <end position="99"/>
    </location>
</feature>
<feature type="compositionally biased region" description="Low complexity" evidence="1">
    <location>
        <begin position="13"/>
        <end position="31"/>
    </location>
</feature>
<gene>
    <name evidence="2" type="ORF">SI65_07904</name>
</gene>
<accession>A0A1E3B7N0</accession>
<dbReference type="Proteomes" id="UP000094569">
    <property type="component" value="Unassembled WGS sequence"/>
</dbReference>
<sequence>MHTKTTPPSPLGHLSLHTSFSSTSSPPNSASYARSDCSTVSPLSSTTTSPASSPTSPFRRLCRPAWFPANSSQHDNKIDTSLNTTTTEERSRSRSQSPFRLNFNLANPLRRSSSSLLFLLRRRPSKIDLALSEERSRCDEDAIERQGLGLLEPRPVDPAPAAPASAAVGFSDMSAGERGVGLGSRSSMQSLSAGVLAPATPAQPRFVMNGIEEVLAGEA</sequence>
<dbReference type="AlphaFoldDB" id="A0A1E3B7N0"/>
<dbReference type="OrthoDB" id="4588567at2759"/>
<protein>
    <submittedName>
        <fullName evidence="2">Uncharacterized protein</fullName>
    </submittedName>
</protein>
<evidence type="ECO:0000256" key="1">
    <source>
        <dbReference type="SAM" id="MobiDB-lite"/>
    </source>
</evidence>
<name>A0A1E3B7N0_ASPCR</name>
<organism evidence="2 3">
    <name type="scientific">Aspergillus cristatus</name>
    <name type="common">Chinese Fuzhuan brick tea-fermentation fungus</name>
    <name type="synonym">Eurotium cristatum</name>
    <dbReference type="NCBI Taxonomy" id="573508"/>
    <lineage>
        <taxon>Eukaryota</taxon>
        <taxon>Fungi</taxon>
        <taxon>Dikarya</taxon>
        <taxon>Ascomycota</taxon>
        <taxon>Pezizomycotina</taxon>
        <taxon>Eurotiomycetes</taxon>
        <taxon>Eurotiomycetidae</taxon>
        <taxon>Eurotiales</taxon>
        <taxon>Aspergillaceae</taxon>
        <taxon>Aspergillus</taxon>
        <taxon>Aspergillus subgen. Aspergillus</taxon>
    </lineage>
</organism>
<dbReference type="EMBL" id="JXNT01000010">
    <property type="protein sequence ID" value="ODM16939.1"/>
    <property type="molecule type" value="Genomic_DNA"/>
</dbReference>
<reference evidence="2 3" key="1">
    <citation type="journal article" date="2016" name="BMC Genomics">
        <title>Comparative genomic and transcriptomic analyses of the Fuzhuan brick tea-fermentation fungus Aspergillus cristatus.</title>
        <authorList>
            <person name="Ge Y."/>
            <person name="Wang Y."/>
            <person name="Liu Y."/>
            <person name="Tan Y."/>
            <person name="Ren X."/>
            <person name="Zhang X."/>
            <person name="Hyde K.D."/>
            <person name="Liu Y."/>
            <person name="Liu Z."/>
        </authorList>
    </citation>
    <scope>NUCLEOTIDE SEQUENCE [LARGE SCALE GENOMIC DNA]</scope>
    <source>
        <strain evidence="2 3">GZAAS20.1005</strain>
    </source>
</reference>
<comment type="caution">
    <text evidence="2">The sequence shown here is derived from an EMBL/GenBank/DDBJ whole genome shotgun (WGS) entry which is preliminary data.</text>
</comment>
<proteinExistence type="predicted"/>
<feature type="compositionally biased region" description="Polar residues" evidence="1">
    <location>
        <begin position="69"/>
        <end position="83"/>
    </location>
</feature>
<keyword evidence="3" id="KW-1185">Reference proteome</keyword>
<evidence type="ECO:0000313" key="3">
    <source>
        <dbReference type="Proteomes" id="UP000094569"/>
    </source>
</evidence>